<feature type="transmembrane region" description="Helical" evidence="6">
    <location>
        <begin position="12"/>
        <end position="34"/>
    </location>
</feature>
<feature type="transmembrane region" description="Helical" evidence="6">
    <location>
        <begin position="463"/>
        <end position="485"/>
    </location>
</feature>
<feature type="transmembrane region" description="Helical" evidence="6">
    <location>
        <begin position="345"/>
        <end position="363"/>
    </location>
</feature>
<feature type="transmembrane region" description="Helical" evidence="6">
    <location>
        <begin position="400"/>
        <end position="421"/>
    </location>
</feature>
<dbReference type="AlphaFoldDB" id="A0A4R1K4M8"/>
<dbReference type="RefSeq" id="WP_224054910.1">
    <property type="nucleotide sequence ID" value="NZ_OU594967.1"/>
</dbReference>
<evidence type="ECO:0000256" key="1">
    <source>
        <dbReference type="ARBA" id="ARBA00004651"/>
    </source>
</evidence>
<keyword evidence="2" id="KW-1003">Cell membrane</keyword>
<keyword evidence="5 6" id="KW-0472">Membrane</keyword>
<comment type="caution">
    <text evidence="7">The sequence shown here is derived from an EMBL/GenBank/DDBJ whole genome shotgun (WGS) entry which is preliminary data.</text>
</comment>
<evidence type="ECO:0000256" key="5">
    <source>
        <dbReference type="ARBA" id="ARBA00023136"/>
    </source>
</evidence>
<evidence type="ECO:0000313" key="8">
    <source>
        <dbReference type="Proteomes" id="UP000295565"/>
    </source>
</evidence>
<dbReference type="InterPro" id="IPR050833">
    <property type="entry name" value="Poly_Biosynth_Transport"/>
</dbReference>
<keyword evidence="3 6" id="KW-0812">Transmembrane</keyword>
<feature type="transmembrane region" description="Helical" evidence="6">
    <location>
        <begin position="84"/>
        <end position="110"/>
    </location>
</feature>
<feature type="transmembrane region" description="Helical" evidence="6">
    <location>
        <begin position="184"/>
        <end position="207"/>
    </location>
</feature>
<sequence>MGKSKVLKNTLMLYIRQILIVIVNLYSIRILLNVLNVEDYGIYTVISGVVALFSFLQGTMISATQRFFSFALGTKNNTKINSTFSVNLLIYIVIAIIAVALLETIGLWFVSNHLNIPSDRVKAAVWVYHFATFTFFSSLLSTPFMAIIIAHEDMQIYAYTSIVEVCLKLIVVIILPFIILDKLILYSLLLFVISIIVAFIYIVTCFIKYDECQLKIIYWDVDLLKQITNFTSWTLFGQISVVIRRQGLTILLNQRFDPVTVAARGIAMSVANQVNMFSNNFNMGLYPAIIKSYAFKKYDEMFDLIFLGSKGTFFLMWFFFLPLFIELNTILKIWLNIVPENTLLFTRLVLIETLINSTCLPLISAARAPGRMRLYELTMGTVNFLILPCSWGFLVLGFKAYIVFIIAILANLIMFVIRLVIVEKLINLSVRSYLINVIKPTILVMVFSSILPIIFYLSFNNKVLSSILVFVSSVVSVLISMYFIGLNNVEREMVKIKTSYFINKFKKS</sequence>
<dbReference type="PANTHER" id="PTHR30250:SF26">
    <property type="entry name" value="PSMA PROTEIN"/>
    <property type="match status" value="1"/>
</dbReference>
<evidence type="ECO:0000256" key="6">
    <source>
        <dbReference type="SAM" id="Phobius"/>
    </source>
</evidence>
<feature type="transmembrane region" description="Helical" evidence="6">
    <location>
        <begin position="40"/>
        <end position="63"/>
    </location>
</feature>
<proteinExistence type="predicted"/>
<feature type="transmembrane region" description="Helical" evidence="6">
    <location>
        <begin position="375"/>
        <end position="394"/>
    </location>
</feature>
<gene>
    <name evidence="7" type="ORF">EV690_1247</name>
</gene>
<feature type="transmembrane region" description="Helical" evidence="6">
    <location>
        <begin position="156"/>
        <end position="178"/>
    </location>
</feature>
<comment type="subcellular location">
    <subcellularLocation>
        <location evidence="1">Cell membrane</location>
        <topology evidence="1">Multi-pass membrane protein</topology>
    </subcellularLocation>
</comment>
<evidence type="ECO:0000313" key="7">
    <source>
        <dbReference type="EMBL" id="TCK59082.1"/>
    </source>
</evidence>
<protein>
    <submittedName>
        <fullName evidence="7">Na+-driven multidrug efflux pump</fullName>
    </submittedName>
</protein>
<evidence type="ECO:0000256" key="4">
    <source>
        <dbReference type="ARBA" id="ARBA00022989"/>
    </source>
</evidence>
<dbReference type="GO" id="GO:0005886">
    <property type="term" value="C:plasma membrane"/>
    <property type="evidence" value="ECO:0007669"/>
    <property type="project" value="UniProtKB-SubCell"/>
</dbReference>
<feature type="transmembrane region" description="Helical" evidence="6">
    <location>
        <begin position="304"/>
        <end position="325"/>
    </location>
</feature>
<keyword evidence="4 6" id="KW-1133">Transmembrane helix</keyword>
<keyword evidence="8" id="KW-1185">Reference proteome</keyword>
<organism evidence="7 8">
    <name type="scientific">Celerinatantimonas diazotrophica</name>
    <dbReference type="NCBI Taxonomy" id="412034"/>
    <lineage>
        <taxon>Bacteria</taxon>
        <taxon>Pseudomonadati</taxon>
        <taxon>Pseudomonadota</taxon>
        <taxon>Gammaproteobacteria</taxon>
        <taxon>Celerinatantimonadaceae</taxon>
        <taxon>Celerinatantimonas</taxon>
    </lineage>
</organism>
<reference evidence="7 8" key="1">
    <citation type="submission" date="2019-03" db="EMBL/GenBank/DDBJ databases">
        <title>Genomic Encyclopedia of Type Strains, Phase IV (KMG-IV): sequencing the most valuable type-strain genomes for metagenomic binning, comparative biology and taxonomic classification.</title>
        <authorList>
            <person name="Goeker M."/>
        </authorList>
    </citation>
    <scope>NUCLEOTIDE SEQUENCE [LARGE SCALE GENOMIC DNA]</scope>
    <source>
        <strain evidence="7 8">DSM 18577</strain>
    </source>
</reference>
<accession>A0A4R1K4M8</accession>
<dbReference type="EMBL" id="SMGD01000011">
    <property type="protein sequence ID" value="TCK59082.1"/>
    <property type="molecule type" value="Genomic_DNA"/>
</dbReference>
<feature type="transmembrane region" description="Helical" evidence="6">
    <location>
        <begin position="433"/>
        <end position="457"/>
    </location>
</feature>
<name>A0A4R1K4M8_9GAMM</name>
<evidence type="ECO:0000256" key="2">
    <source>
        <dbReference type="ARBA" id="ARBA00022475"/>
    </source>
</evidence>
<feature type="transmembrane region" description="Helical" evidence="6">
    <location>
        <begin position="130"/>
        <end position="149"/>
    </location>
</feature>
<dbReference type="Proteomes" id="UP000295565">
    <property type="component" value="Unassembled WGS sequence"/>
</dbReference>
<dbReference type="PANTHER" id="PTHR30250">
    <property type="entry name" value="PST FAMILY PREDICTED COLANIC ACID TRANSPORTER"/>
    <property type="match status" value="1"/>
</dbReference>
<evidence type="ECO:0000256" key="3">
    <source>
        <dbReference type="ARBA" id="ARBA00022692"/>
    </source>
</evidence>